<dbReference type="EMBL" id="AFGF01000017">
    <property type="protein sequence ID" value="EGO65538.1"/>
    <property type="molecule type" value="Genomic_DNA"/>
</dbReference>
<feature type="transmembrane region" description="Helical" evidence="1">
    <location>
        <begin position="127"/>
        <end position="145"/>
    </location>
</feature>
<name>F7NEX7_9FIRM</name>
<gene>
    <name evidence="2" type="ORF">ALO_02971</name>
</gene>
<dbReference type="OrthoDB" id="1681079at2"/>
<accession>F7NEX7</accession>
<keyword evidence="1" id="KW-0472">Membrane</keyword>
<protein>
    <submittedName>
        <fullName evidence="2">Uncharacterized protein</fullName>
    </submittedName>
</protein>
<dbReference type="eggNOG" id="ENOG5032X7U">
    <property type="taxonomic scope" value="Bacteria"/>
</dbReference>
<proteinExistence type="predicted"/>
<sequence length="151" mass="18239">MPVESLIQYSSIFIAITAVIIARKELKRFIPIGLFASLYANLFCYIANYLNWWEFPARLFPGVKDISFTFNVIIVPVLAMFWIRYSPLTRIKWALLWTTILTGLEYWSERYTGLIAYHNGYDWYHSFILWLITWYIWYSLHKWFYKDGEPH</sequence>
<evidence type="ECO:0000256" key="1">
    <source>
        <dbReference type="SAM" id="Phobius"/>
    </source>
</evidence>
<dbReference type="AlphaFoldDB" id="F7NEX7"/>
<feature type="transmembrane region" description="Helical" evidence="1">
    <location>
        <begin position="66"/>
        <end position="83"/>
    </location>
</feature>
<feature type="transmembrane region" description="Helical" evidence="1">
    <location>
        <begin position="6"/>
        <end position="22"/>
    </location>
</feature>
<keyword evidence="1" id="KW-0812">Transmembrane</keyword>
<evidence type="ECO:0000313" key="3">
    <source>
        <dbReference type="Proteomes" id="UP000003240"/>
    </source>
</evidence>
<comment type="caution">
    <text evidence="2">The sequence shown here is derived from an EMBL/GenBank/DDBJ whole genome shotgun (WGS) entry which is preliminary data.</text>
</comment>
<keyword evidence="1" id="KW-1133">Transmembrane helix</keyword>
<dbReference type="Proteomes" id="UP000003240">
    <property type="component" value="Unassembled WGS sequence"/>
</dbReference>
<dbReference type="InterPro" id="IPR048147">
    <property type="entry name" value="CBO0543-like"/>
</dbReference>
<dbReference type="NCBIfam" id="NF041644">
    <property type="entry name" value="CBO0543_fam"/>
    <property type="match status" value="1"/>
</dbReference>
<reference evidence="2 3" key="1">
    <citation type="journal article" date="2011" name="EMBO J.">
        <title>Structural diversity of bacterial flagellar motors.</title>
        <authorList>
            <person name="Chen S."/>
            <person name="Beeby M."/>
            <person name="Murphy G.E."/>
            <person name="Leadbetter J.R."/>
            <person name="Hendrixson D.R."/>
            <person name="Briegel A."/>
            <person name="Li Z."/>
            <person name="Shi J."/>
            <person name="Tocheva E.I."/>
            <person name="Muller A."/>
            <person name="Dobro M.J."/>
            <person name="Jensen G.J."/>
        </authorList>
    </citation>
    <scope>NUCLEOTIDE SEQUENCE [LARGE SCALE GENOMIC DNA]</scope>
    <source>
        <strain evidence="2 3">DSM 6540</strain>
    </source>
</reference>
<keyword evidence="3" id="KW-1185">Reference proteome</keyword>
<organism evidence="2 3">
    <name type="scientific">Acetonema longum DSM 6540</name>
    <dbReference type="NCBI Taxonomy" id="1009370"/>
    <lineage>
        <taxon>Bacteria</taxon>
        <taxon>Bacillati</taxon>
        <taxon>Bacillota</taxon>
        <taxon>Negativicutes</taxon>
        <taxon>Acetonemataceae</taxon>
        <taxon>Acetonema</taxon>
    </lineage>
</organism>
<dbReference type="RefSeq" id="WP_004092669.1">
    <property type="nucleotide sequence ID" value="NZ_AFGF01000017.1"/>
</dbReference>
<evidence type="ECO:0000313" key="2">
    <source>
        <dbReference type="EMBL" id="EGO65538.1"/>
    </source>
</evidence>
<feature type="transmembrane region" description="Helical" evidence="1">
    <location>
        <begin position="29"/>
        <end position="50"/>
    </location>
</feature>
<dbReference type="STRING" id="1009370.ALO_02971"/>